<dbReference type="InterPro" id="IPR024747">
    <property type="entry name" value="Pyridox_Oxase-rel"/>
</dbReference>
<dbReference type="Pfam" id="PF12900">
    <property type="entry name" value="Pyridox_ox_2"/>
    <property type="match status" value="1"/>
</dbReference>
<dbReference type="SUPFAM" id="SSF50475">
    <property type="entry name" value="FMN-binding split barrel"/>
    <property type="match status" value="1"/>
</dbReference>
<sequence>MEHVEYVYTFGMDEAELADYLRSRTTGVLSLADAGDAYAVPVGYHFDGERLLIRLGVHDDSEKLDYLDSTDRATFVVYDTTEDDRSWSVLARGTVHELPDATQDDFSDAVVNDLYDPLRVFGEDVDDLAATIYEFRIEELTGRRTGEAE</sequence>
<proteinExistence type="predicted"/>
<gene>
    <name evidence="1" type="ORF">ACFPJ5_10080</name>
</gene>
<reference evidence="1 2" key="1">
    <citation type="journal article" date="2019" name="Int. J. Syst. Evol. Microbiol.">
        <title>The Global Catalogue of Microorganisms (GCM) 10K type strain sequencing project: providing services to taxonomists for standard genome sequencing and annotation.</title>
        <authorList>
            <consortium name="The Broad Institute Genomics Platform"/>
            <consortium name="The Broad Institute Genome Sequencing Center for Infectious Disease"/>
            <person name="Wu L."/>
            <person name="Ma J."/>
        </authorList>
    </citation>
    <scope>NUCLEOTIDE SEQUENCE [LARGE SCALE GENOMIC DNA]</scope>
    <source>
        <strain evidence="1 2">CGMCC 1.12237</strain>
    </source>
</reference>
<dbReference type="RefSeq" id="WP_227229551.1">
    <property type="nucleotide sequence ID" value="NZ_JAJCVJ010000002.1"/>
</dbReference>
<dbReference type="InterPro" id="IPR012349">
    <property type="entry name" value="Split_barrel_FMN-bd"/>
</dbReference>
<name>A0ABD5RBI6_9EURY</name>
<organism evidence="1 2">
    <name type="scientific">Salinirubrum litoreum</name>
    <dbReference type="NCBI Taxonomy" id="1126234"/>
    <lineage>
        <taxon>Archaea</taxon>
        <taxon>Methanobacteriati</taxon>
        <taxon>Methanobacteriota</taxon>
        <taxon>Stenosarchaea group</taxon>
        <taxon>Halobacteria</taxon>
        <taxon>Halobacteriales</taxon>
        <taxon>Haloferacaceae</taxon>
        <taxon>Salinirubrum</taxon>
    </lineage>
</organism>
<dbReference type="Gene3D" id="2.30.110.10">
    <property type="entry name" value="Electron Transport, Fmn-binding Protein, Chain A"/>
    <property type="match status" value="1"/>
</dbReference>
<dbReference type="AlphaFoldDB" id="A0ABD5RBI6"/>
<dbReference type="Proteomes" id="UP001596201">
    <property type="component" value="Unassembled WGS sequence"/>
</dbReference>
<evidence type="ECO:0000313" key="1">
    <source>
        <dbReference type="EMBL" id="MFC5367290.1"/>
    </source>
</evidence>
<comment type="caution">
    <text evidence="1">The sequence shown here is derived from an EMBL/GenBank/DDBJ whole genome shotgun (WGS) entry which is preliminary data.</text>
</comment>
<evidence type="ECO:0000313" key="2">
    <source>
        <dbReference type="Proteomes" id="UP001596201"/>
    </source>
</evidence>
<keyword evidence="2" id="KW-1185">Reference proteome</keyword>
<dbReference type="EMBL" id="JBHSKX010000002">
    <property type="protein sequence ID" value="MFC5367290.1"/>
    <property type="molecule type" value="Genomic_DNA"/>
</dbReference>
<protein>
    <submittedName>
        <fullName evidence="1">Pyridoxamine 5'-phosphate oxidase family protein</fullName>
    </submittedName>
</protein>
<accession>A0ABD5RBI6</accession>